<dbReference type="InterPro" id="IPR014017">
    <property type="entry name" value="DNA_helicase_UvrD-like_C"/>
</dbReference>
<evidence type="ECO:0000313" key="20">
    <source>
        <dbReference type="Proteomes" id="UP000587415"/>
    </source>
</evidence>
<evidence type="ECO:0000313" key="19">
    <source>
        <dbReference type="EMBL" id="NJC40801.1"/>
    </source>
</evidence>
<dbReference type="Gene3D" id="3.90.320.10">
    <property type="match status" value="1"/>
</dbReference>
<dbReference type="GO" id="GO:0000725">
    <property type="term" value="P:recombinational repair"/>
    <property type="evidence" value="ECO:0007669"/>
    <property type="project" value="TreeGrafter"/>
</dbReference>
<keyword evidence="6" id="KW-0269">Exonuclease</keyword>
<dbReference type="PROSITE" id="PS51198">
    <property type="entry name" value="UVRD_HELICASE_ATP_BIND"/>
    <property type="match status" value="1"/>
</dbReference>
<dbReference type="InterPro" id="IPR011604">
    <property type="entry name" value="PDDEXK-like_dom_sf"/>
</dbReference>
<dbReference type="InterPro" id="IPR027417">
    <property type="entry name" value="P-loop_NTPase"/>
</dbReference>
<keyword evidence="8" id="KW-0238">DNA-binding</keyword>
<reference evidence="19 20" key="1">
    <citation type="submission" date="2020-03" db="EMBL/GenBank/DDBJ databases">
        <title>Genomic Encyclopedia of Type Strains, Phase IV (KMG-IV): sequencing the most valuable type-strain genomes for metagenomic binning, comparative biology and taxonomic classification.</title>
        <authorList>
            <person name="Goeker M."/>
        </authorList>
    </citation>
    <scope>NUCLEOTIDE SEQUENCE [LARGE SCALE GENOMIC DNA]</scope>
    <source>
        <strain evidence="19 20">DSM 4736</strain>
    </source>
</reference>
<dbReference type="AlphaFoldDB" id="A0A7X5YKB8"/>
<dbReference type="PROSITE" id="PS51217">
    <property type="entry name" value="UVRD_HELICASE_CTER"/>
    <property type="match status" value="1"/>
</dbReference>
<dbReference type="Proteomes" id="UP000587415">
    <property type="component" value="Unassembled WGS sequence"/>
</dbReference>
<evidence type="ECO:0000256" key="11">
    <source>
        <dbReference type="ARBA" id="ARBA00034617"/>
    </source>
</evidence>
<feature type="domain" description="UvrD-like helicase C-terminal" evidence="18">
    <location>
        <begin position="519"/>
        <end position="808"/>
    </location>
</feature>
<dbReference type="InterPro" id="IPR014151">
    <property type="entry name" value="DNA_helicase_AddA"/>
</dbReference>
<dbReference type="RefSeq" id="WP_168045650.1">
    <property type="nucleotide sequence ID" value="NZ_JAATJM010000001.1"/>
</dbReference>
<comment type="caution">
    <text evidence="19">The sequence shown here is derived from an EMBL/GenBank/DDBJ whole genome shotgun (WGS) entry which is preliminary data.</text>
</comment>
<dbReference type="Pfam" id="PF13361">
    <property type="entry name" value="UvrD_C"/>
    <property type="match status" value="1"/>
</dbReference>
<gene>
    <name evidence="19" type="ORF">GGQ87_001059</name>
</gene>
<keyword evidence="3" id="KW-0227">DNA damage</keyword>
<evidence type="ECO:0000256" key="15">
    <source>
        <dbReference type="PROSITE-ProRule" id="PRU00560"/>
    </source>
</evidence>
<dbReference type="SUPFAM" id="SSF52980">
    <property type="entry name" value="Restriction endonuclease-like"/>
    <property type="match status" value="1"/>
</dbReference>
<evidence type="ECO:0000256" key="7">
    <source>
        <dbReference type="ARBA" id="ARBA00022840"/>
    </source>
</evidence>
<dbReference type="InterPro" id="IPR014016">
    <property type="entry name" value="UvrD-like_ATP-bd"/>
</dbReference>
<evidence type="ECO:0000256" key="10">
    <source>
        <dbReference type="ARBA" id="ARBA00023235"/>
    </source>
</evidence>
<keyword evidence="4 15" id="KW-0378">Hydrolase</keyword>
<dbReference type="SUPFAM" id="SSF52540">
    <property type="entry name" value="P-loop containing nucleoside triphosphate hydrolases"/>
    <property type="match status" value="1"/>
</dbReference>
<dbReference type="InterPro" id="IPR000212">
    <property type="entry name" value="DNA_helicase_UvrD/REP"/>
</dbReference>
<evidence type="ECO:0000256" key="14">
    <source>
        <dbReference type="ARBA" id="ARBA00048988"/>
    </source>
</evidence>
<evidence type="ECO:0000256" key="5">
    <source>
        <dbReference type="ARBA" id="ARBA00022806"/>
    </source>
</evidence>
<dbReference type="GO" id="GO:0005829">
    <property type="term" value="C:cytosol"/>
    <property type="evidence" value="ECO:0007669"/>
    <property type="project" value="TreeGrafter"/>
</dbReference>
<dbReference type="InterPro" id="IPR011335">
    <property type="entry name" value="Restrct_endonuc-II-like"/>
</dbReference>
<comment type="catalytic activity">
    <reaction evidence="11">
        <text>Couples ATP hydrolysis with the unwinding of duplex DNA by translocating in the 3'-5' direction.</text>
        <dbReference type="EC" id="5.6.2.4"/>
    </reaction>
</comment>
<feature type="domain" description="UvrD-like helicase ATP-binding" evidence="17">
    <location>
        <begin position="6"/>
        <end position="488"/>
    </location>
</feature>
<dbReference type="EMBL" id="JAATJM010000001">
    <property type="protein sequence ID" value="NJC40801.1"/>
    <property type="molecule type" value="Genomic_DNA"/>
</dbReference>
<keyword evidence="20" id="KW-1185">Reference proteome</keyword>
<name>A0A7X5YKB8_9CAUL</name>
<keyword evidence="2 15" id="KW-0547">Nucleotide-binding</keyword>
<dbReference type="GO" id="GO:0004527">
    <property type="term" value="F:exonuclease activity"/>
    <property type="evidence" value="ECO:0007669"/>
    <property type="project" value="UniProtKB-KW"/>
</dbReference>
<organism evidence="19 20">
    <name type="scientific">Brevundimonas alba</name>
    <dbReference type="NCBI Taxonomy" id="74314"/>
    <lineage>
        <taxon>Bacteria</taxon>
        <taxon>Pseudomonadati</taxon>
        <taxon>Pseudomonadota</taxon>
        <taxon>Alphaproteobacteria</taxon>
        <taxon>Caulobacterales</taxon>
        <taxon>Caulobacteraceae</taxon>
        <taxon>Brevundimonas</taxon>
    </lineage>
</organism>
<dbReference type="PANTHER" id="PTHR11070">
    <property type="entry name" value="UVRD / RECB / PCRA DNA HELICASE FAMILY MEMBER"/>
    <property type="match status" value="1"/>
</dbReference>
<keyword evidence="1" id="KW-0540">Nuclease</keyword>
<sequence length="1170" mass="127520">MTLSPLEQARAHQTAAADPGRSVFVTANAGSGKTTTLVDRVARLLLQKASPGEILCVTYTKAAAAEMQARLFDKLGRWAVMDDAELSRDLARLDGRDPAGLNPSDLREARRLFARALETPGGLKIQTIHAFCEKLLRRFPIEAGVSPAFRVLENEAAVALSHEAREDLAREALKGPEGPVGRAYSHFAVELDWKSFHALLGMIEAERGELVSYVAQVESGAAPGPHILAGVSEDDTPSAIETDFLNWLDPMAWRAAADGFATGSTNDQKIAAQMREAVPPHSSLAAMKALFIDSKGEARTKFGTKSAPPAAAAYLDAVSLKYCAVLDRMRAARVADDTVKALTLAHAHAAFYETAKARQGALDFSDLVVRTVDLLTRRATAAWVLFKLDGGIEHVLVDEAQDTAPEQWAIFKALTEEFFSGEGAGRRGDDPRIPRTVFAVGDEKQSIYSFQGARPERLRQEAQAYEALARGAGRPFEAVPLDTSFRSTEEVLGFVDAVFEGPERTRALVGEAGDIPTHHPARVGQHGSVDLWPLFHDPVTPDREAWNAPVDKEDARSGRKQLAQALARSIRKQVMAGSAVHDRDAPGGMRPARWGDFLVLVRRRDALFEEIIRALKADAVPVAGADRLKLSSHIVFDDLISVARFALYPDDDLSLAEVLRSPFCDVTDFGDPHSLYPLADRQAREGRSLWRELRRRADEQPQWRRARDFVQAALDARYRDPFAFFSSLLNRVDETGVSGRARILARLGREAEEAIDETLAQVLAAEDRGGVDLETCVARLEAADVEVKREMEGARNEVRVRTVHGAKGLEAPIVILPDTTSRAKPQGPTLMPSASESGEEGEGWLMCPGSAKDDCPASKAARDARIARTDAESLRLLYVALTRARDRLVVMGRALRRPEEGFEAGSWWSVIAETFERLRDDDPLNVRDIGDGVLRFGVDPETLAATPSIRSGIAEVPAWARMSPAADNAARFTAPSQMEGSIRSPAPSPLSTAVGAGASLGRFRRGDLIHRLLERLPDIAPDGRAAAAERMLSRERDLTDAQRVEMTEAAFLVLNDARFAPVFGSGSRAEVALTGSAPELPQGVAVSGRMDRLVITPERVLVVDYKTNRPAPDRIEDADPAYVLQLAVYVAVLRRLYPDRPVEAALVWTDGPKLMPVPRALMDAALAAAR</sequence>
<evidence type="ECO:0000256" key="9">
    <source>
        <dbReference type="ARBA" id="ARBA00023204"/>
    </source>
</evidence>
<evidence type="ECO:0000256" key="2">
    <source>
        <dbReference type="ARBA" id="ARBA00022741"/>
    </source>
</evidence>
<dbReference type="Gene3D" id="3.40.50.300">
    <property type="entry name" value="P-loop containing nucleotide triphosphate hydrolases"/>
    <property type="match status" value="4"/>
</dbReference>
<keyword evidence="7 15" id="KW-0067">ATP-binding</keyword>
<evidence type="ECO:0000256" key="4">
    <source>
        <dbReference type="ARBA" id="ARBA00022801"/>
    </source>
</evidence>
<evidence type="ECO:0000256" key="6">
    <source>
        <dbReference type="ARBA" id="ARBA00022839"/>
    </source>
</evidence>
<comment type="catalytic activity">
    <reaction evidence="14">
        <text>ATP + H2O = ADP + phosphate + H(+)</text>
        <dbReference type="Rhea" id="RHEA:13065"/>
        <dbReference type="ChEBI" id="CHEBI:15377"/>
        <dbReference type="ChEBI" id="CHEBI:15378"/>
        <dbReference type="ChEBI" id="CHEBI:30616"/>
        <dbReference type="ChEBI" id="CHEBI:43474"/>
        <dbReference type="ChEBI" id="CHEBI:456216"/>
        <dbReference type="EC" id="5.6.2.4"/>
    </reaction>
</comment>
<proteinExistence type="predicted"/>
<evidence type="ECO:0000256" key="12">
    <source>
        <dbReference type="ARBA" id="ARBA00034808"/>
    </source>
</evidence>
<evidence type="ECO:0000259" key="17">
    <source>
        <dbReference type="PROSITE" id="PS51198"/>
    </source>
</evidence>
<dbReference type="Pfam" id="PF12705">
    <property type="entry name" value="PDDEXK_1"/>
    <property type="match status" value="1"/>
</dbReference>
<evidence type="ECO:0000256" key="16">
    <source>
        <dbReference type="SAM" id="MobiDB-lite"/>
    </source>
</evidence>
<dbReference type="GO" id="GO:0033202">
    <property type="term" value="C:DNA helicase complex"/>
    <property type="evidence" value="ECO:0007669"/>
    <property type="project" value="TreeGrafter"/>
</dbReference>
<feature type="binding site" evidence="15">
    <location>
        <begin position="27"/>
        <end position="34"/>
    </location>
    <ligand>
        <name>ATP</name>
        <dbReference type="ChEBI" id="CHEBI:30616"/>
    </ligand>
</feature>
<evidence type="ECO:0000256" key="8">
    <source>
        <dbReference type="ARBA" id="ARBA00023125"/>
    </source>
</evidence>
<dbReference type="PANTHER" id="PTHR11070:SF2">
    <property type="entry name" value="ATP-DEPENDENT DNA HELICASE SRS2"/>
    <property type="match status" value="1"/>
</dbReference>
<dbReference type="NCBIfam" id="TIGR02784">
    <property type="entry name" value="addA_alphas"/>
    <property type="match status" value="1"/>
</dbReference>
<evidence type="ECO:0000259" key="18">
    <source>
        <dbReference type="PROSITE" id="PS51217"/>
    </source>
</evidence>
<dbReference type="InterPro" id="IPR038726">
    <property type="entry name" value="PDDEXK_AddAB-type"/>
</dbReference>
<protein>
    <recommendedName>
        <fullName evidence="12">DNA 3'-5' helicase</fullName>
        <ecNumber evidence="12">5.6.2.4</ecNumber>
    </recommendedName>
    <alternativeName>
        <fullName evidence="13">DNA 3'-5' helicase II</fullName>
    </alternativeName>
</protein>
<dbReference type="EC" id="5.6.2.4" evidence="12"/>
<keyword evidence="9" id="KW-0234">DNA repair</keyword>
<dbReference type="Pfam" id="PF00580">
    <property type="entry name" value="UvrD-helicase"/>
    <property type="match status" value="1"/>
</dbReference>
<dbReference type="GO" id="GO:0003677">
    <property type="term" value="F:DNA binding"/>
    <property type="evidence" value="ECO:0007669"/>
    <property type="project" value="UniProtKB-KW"/>
</dbReference>
<dbReference type="GO" id="GO:0005524">
    <property type="term" value="F:ATP binding"/>
    <property type="evidence" value="ECO:0007669"/>
    <property type="project" value="UniProtKB-UniRule"/>
</dbReference>
<keyword evidence="10" id="KW-0413">Isomerase</keyword>
<evidence type="ECO:0000256" key="13">
    <source>
        <dbReference type="ARBA" id="ARBA00034923"/>
    </source>
</evidence>
<evidence type="ECO:0000256" key="1">
    <source>
        <dbReference type="ARBA" id="ARBA00022722"/>
    </source>
</evidence>
<keyword evidence="5 15" id="KW-0347">Helicase</keyword>
<dbReference type="GO" id="GO:0043138">
    <property type="term" value="F:3'-5' DNA helicase activity"/>
    <property type="evidence" value="ECO:0007669"/>
    <property type="project" value="UniProtKB-EC"/>
</dbReference>
<feature type="region of interest" description="Disordered" evidence="16">
    <location>
        <begin position="819"/>
        <end position="841"/>
    </location>
</feature>
<accession>A0A7X5YKB8</accession>
<evidence type="ECO:0000256" key="3">
    <source>
        <dbReference type="ARBA" id="ARBA00022763"/>
    </source>
</evidence>